<feature type="transmembrane region" description="Helical" evidence="1">
    <location>
        <begin position="149"/>
        <end position="170"/>
    </location>
</feature>
<keyword evidence="1" id="KW-0812">Transmembrane</keyword>
<dbReference type="InterPro" id="IPR021125">
    <property type="entry name" value="DUF2127"/>
</dbReference>
<protein>
    <submittedName>
        <fullName evidence="2">Uncharacterized membrane protein, DUF2068 family</fullName>
    </submittedName>
</protein>
<accession>A0A238V2B8</accession>
<evidence type="ECO:0000313" key="2">
    <source>
        <dbReference type="EMBL" id="SNR27669.1"/>
    </source>
</evidence>
<dbReference type="EMBL" id="FZNP01000001">
    <property type="protein sequence ID" value="SNR27669.1"/>
    <property type="molecule type" value="Genomic_DNA"/>
</dbReference>
<keyword evidence="3" id="KW-1185">Reference proteome</keyword>
<sequence length="265" mass="29706">MDWSLLTCARKGHITYAPDEERLRERLVVSSPIGAAWRCLRCGTYVHGRPHGTGPADRAPLVKRGRELRDAFIMRFFAVERGVRGLIVLVAAYGVWRFAGSRGSIERIFEKEIPLLRPIAEQVGWDLDHSKVVTSVRHVFDLDARTLRWLAVGLVVYGAIELIEAVGLWLLQRWGEYFAVVATCFGLPIEIYELVEKVTALRIGALVLNIGLIVYIVVTKRLFGVRGGRAAHEAHLRSESLIEVEQATHESDLRRPSPPEPEPAG</sequence>
<feature type="transmembrane region" description="Helical" evidence="1">
    <location>
        <begin position="72"/>
        <end position="96"/>
    </location>
</feature>
<evidence type="ECO:0000313" key="3">
    <source>
        <dbReference type="Proteomes" id="UP000198420"/>
    </source>
</evidence>
<dbReference type="RefSeq" id="WP_089310054.1">
    <property type="nucleotide sequence ID" value="NZ_FZNP01000001.1"/>
</dbReference>
<evidence type="ECO:0000256" key="1">
    <source>
        <dbReference type="SAM" id="Phobius"/>
    </source>
</evidence>
<feature type="transmembrane region" description="Helical" evidence="1">
    <location>
        <begin position="201"/>
        <end position="218"/>
    </location>
</feature>
<name>A0A238V2B8_9ACTN</name>
<organism evidence="2 3">
    <name type="scientific">Actinomadura mexicana</name>
    <dbReference type="NCBI Taxonomy" id="134959"/>
    <lineage>
        <taxon>Bacteria</taxon>
        <taxon>Bacillati</taxon>
        <taxon>Actinomycetota</taxon>
        <taxon>Actinomycetes</taxon>
        <taxon>Streptosporangiales</taxon>
        <taxon>Thermomonosporaceae</taxon>
        <taxon>Actinomadura</taxon>
    </lineage>
</organism>
<dbReference type="Pfam" id="PF09900">
    <property type="entry name" value="DUF2127"/>
    <property type="match status" value="1"/>
</dbReference>
<dbReference type="Proteomes" id="UP000198420">
    <property type="component" value="Unassembled WGS sequence"/>
</dbReference>
<feature type="transmembrane region" description="Helical" evidence="1">
    <location>
        <begin position="177"/>
        <end position="195"/>
    </location>
</feature>
<proteinExistence type="predicted"/>
<keyword evidence="1" id="KW-0472">Membrane</keyword>
<dbReference type="OrthoDB" id="572497at2"/>
<gene>
    <name evidence="2" type="ORF">SAMN06265355_101701</name>
</gene>
<reference evidence="3" key="1">
    <citation type="submission" date="2017-06" db="EMBL/GenBank/DDBJ databases">
        <authorList>
            <person name="Varghese N."/>
            <person name="Submissions S."/>
        </authorList>
    </citation>
    <scope>NUCLEOTIDE SEQUENCE [LARGE SCALE GENOMIC DNA]</scope>
    <source>
        <strain evidence="3">DSM 44485</strain>
    </source>
</reference>
<dbReference type="AlphaFoldDB" id="A0A238V2B8"/>
<keyword evidence="1" id="KW-1133">Transmembrane helix</keyword>